<protein>
    <submittedName>
        <fullName evidence="2">Uncharacterized protein</fullName>
    </submittedName>
</protein>
<sequence>MLSVTLLILQIVGLIAQSIDLGSLVAVRNDQEYIPGMICYLKDKTDKATCEKAHNYKWEVLAVMIFYLVGIVFYVIAIYLEHKQSSKFPVFVLIGSICSLIGVALVVHMLFSLIGEIKKANDGQSTIKLWFVSASTLVFSVIAVMLGGFKSINKLRK</sequence>
<evidence type="ECO:0000256" key="1">
    <source>
        <dbReference type="SAM" id="Phobius"/>
    </source>
</evidence>
<keyword evidence="1" id="KW-1133">Transmembrane helix</keyword>
<feature type="transmembrane region" description="Helical" evidence="1">
    <location>
        <begin position="61"/>
        <end position="80"/>
    </location>
</feature>
<organism evidence="2">
    <name type="scientific">viral metagenome</name>
    <dbReference type="NCBI Taxonomy" id="1070528"/>
    <lineage>
        <taxon>unclassified sequences</taxon>
        <taxon>metagenomes</taxon>
        <taxon>organismal metagenomes</taxon>
    </lineage>
</organism>
<feature type="transmembrane region" description="Helical" evidence="1">
    <location>
        <begin position="127"/>
        <end position="149"/>
    </location>
</feature>
<evidence type="ECO:0000313" key="2">
    <source>
        <dbReference type="EMBL" id="QHU06959.1"/>
    </source>
</evidence>
<keyword evidence="1" id="KW-0812">Transmembrane</keyword>
<keyword evidence="1" id="KW-0472">Membrane</keyword>
<dbReference type="AlphaFoldDB" id="A0A6C0JMY8"/>
<name>A0A6C0JMY8_9ZZZZ</name>
<accession>A0A6C0JMY8</accession>
<reference evidence="2" key="1">
    <citation type="journal article" date="2020" name="Nature">
        <title>Giant virus diversity and host interactions through global metagenomics.</title>
        <authorList>
            <person name="Schulz F."/>
            <person name="Roux S."/>
            <person name="Paez-Espino D."/>
            <person name="Jungbluth S."/>
            <person name="Walsh D.A."/>
            <person name="Denef V.J."/>
            <person name="McMahon K.D."/>
            <person name="Konstantinidis K.T."/>
            <person name="Eloe-Fadrosh E.A."/>
            <person name="Kyrpides N.C."/>
            <person name="Woyke T."/>
        </authorList>
    </citation>
    <scope>NUCLEOTIDE SEQUENCE</scope>
    <source>
        <strain evidence="2">GVMAG-S-1038524-41</strain>
    </source>
</reference>
<dbReference type="EMBL" id="MN740669">
    <property type="protein sequence ID" value="QHU06959.1"/>
    <property type="molecule type" value="Genomic_DNA"/>
</dbReference>
<feature type="transmembrane region" description="Helical" evidence="1">
    <location>
        <begin position="92"/>
        <end position="115"/>
    </location>
</feature>
<proteinExistence type="predicted"/>